<evidence type="ECO:0000259" key="7">
    <source>
        <dbReference type="Pfam" id="PF04321"/>
    </source>
</evidence>
<accession>A0A2U2PCQ2</accession>
<feature type="domain" description="RmlD-like substrate binding" evidence="7">
    <location>
        <begin position="3"/>
        <end position="293"/>
    </location>
</feature>
<sequence length="304" mass="33882">MKTILVTGSNGLLGQKITSLILSSGRASLIATSKGQNRHPEKQGYTYIEMDLSNENDIAGVFRSVNPDVVINTAALTNVDVCETEREQCRLINTDAVKTLALLCGETGAHLIHLSTDFVFDGKEGPYREDAQPNPLSFYGRSKADAEDYLKSSSCRWTIIRTILVYGITGDMSRSNFVLWAKSSLEKNKNISVVNDQWRMPTLAEDLAEACLRVAEKGVTGILHISGGDMKSIHELVLEVADYWKLDKTLIEPVSSETLNQSAVRPERTGFILDRARQELNYHPRSFREGLKLLDLQMQSVKKM</sequence>
<dbReference type="OrthoDB" id="9803892at2"/>
<dbReference type="CDD" id="cd05254">
    <property type="entry name" value="dTDP_HR_like_SDR_e"/>
    <property type="match status" value="1"/>
</dbReference>
<dbReference type="PANTHER" id="PTHR10491:SF4">
    <property type="entry name" value="METHIONINE ADENOSYLTRANSFERASE 2 SUBUNIT BETA"/>
    <property type="match status" value="1"/>
</dbReference>
<keyword evidence="6" id="KW-0560">Oxidoreductase</keyword>
<comment type="function">
    <text evidence="6">Catalyzes the reduction of dTDP-6-deoxy-L-lyxo-4-hexulose to yield dTDP-L-rhamnose.</text>
</comment>
<evidence type="ECO:0000313" key="9">
    <source>
        <dbReference type="Proteomes" id="UP000245647"/>
    </source>
</evidence>
<dbReference type="Proteomes" id="UP000245647">
    <property type="component" value="Unassembled WGS sequence"/>
</dbReference>
<evidence type="ECO:0000256" key="5">
    <source>
        <dbReference type="ARBA" id="ARBA00048200"/>
    </source>
</evidence>
<evidence type="ECO:0000256" key="6">
    <source>
        <dbReference type="RuleBase" id="RU364082"/>
    </source>
</evidence>
<comment type="catalytic activity">
    <reaction evidence="5">
        <text>dTDP-beta-L-rhamnose + NADP(+) = dTDP-4-dehydro-beta-L-rhamnose + NADPH + H(+)</text>
        <dbReference type="Rhea" id="RHEA:21796"/>
        <dbReference type="ChEBI" id="CHEBI:15378"/>
        <dbReference type="ChEBI" id="CHEBI:57510"/>
        <dbReference type="ChEBI" id="CHEBI:57783"/>
        <dbReference type="ChEBI" id="CHEBI:58349"/>
        <dbReference type="ChEBI" id="CHEBI:62830"/>
        <dbReference type="EC" id="1.1.1.133"/>
    </reaction>
</comment>
<evidence type="ECO:0000313" key="8">
    <source>
        <dbReference type="EMBL" id="PWG79167.1"/>
    </source>
</evidence>
<dbReference type="GO" id="GO:0008831">
    <property type="term" value="F:dTDP-4-dehydrorhamnose reductase activity"/>
    <property type="evidence" value="ECO:0007669"/>
    <property type="project" value="UniProtKB-EC"/>
</dbReference>
<dbReference type="InterPro" id="IPR036291">
    <property type="entry name" value="NAD(P)-bd_dom_sf"/>
</dbReference>
<comment type="pathway">
    <text evidence="1 6">Carbohydrate biosynthesis; dTDP-L-rhamnose biosynthesis.</text>
</comment>
<dbReference type="InterPro" id="IPR029903">
    <property type="entry name" value="RmlD-like-bd"/>
</dbReference>
<dbReference type="PANTHER" id="PTHR10491">
    <property type="entry name" value="DTDP-4-DEHYDRORHAMNOSE REDUCTASE"/>
    <property type="match status" value="1"/>
</dbReference>
<dbReference type="UniPathway" id="UPA00124"/>
<evidence type="ECO:0000256" key="3">
    <source>
        <dbReference type="ARBA" id="ARBA00012929"/>
    </source>
</evidence>
<comment type="caution">
    <text evidence="8">The sequence shown here is derived from an EMBL/GenBank/DDBJ whole genome shotgun (WGS) entry which is preliminary data.</text>
</comment>
<dbReference type="EC" id="1.1.1.133" evidence="3 6"/>
<organism evidence="8 9">
    <name type="scientific">Pararcticibacter amylolyticus</name>
    <dbReference type="NCBI Taxonomy" id="2173175"/>
    <lineage>
        <taxon>Bacteria</taxon>
        <taxon>Pseudomonadati</taxon>
        <taxon>Bacteroidota</taxon>
        <taxon>Sphingobacteriia</taxon>
        <taxon>Sphingobacteriales</taxon>
        <taxon>Sphingobacteriaceae</taxon>
        <taxon>Pararcticibacter</taxon>
    </lineage>
</organism>
<dbReference type="AlphaFoldDB" id="A0A2U2PCQ2"/>
<comment type="similarity">
    <text evidence="2 6">Belongs to the dTDP-4-dehydrorhamnose reductase family.</text>
</comment>
<dbReference type="GO" id="GO:0019305">
    <property type="term" value="P:dTDP-rhamnose biosynthetic process"/>
    <property type="evidence" value="ECO:0007669"/>
    <property type="project" value="UniProtKB-UniPathway"/>
</dbReference>
<keyword evidence="6" id="KW-0521">NADP</keyword>
<protein>
    <recommendedName>
        <fullName evidence="4 6">dTDP-4-dehydrorhamnose reductase</fullName>
        <ecNumber evidence="3 6">1.1.1.133</ecNumber>
    </recommendedName>
</protein>
<reference evidence="8 9" key="1">
    <citation type="submission" date="2018-04" db="EMBL/GenBank/DDBJ databases">
        <title>Pedobacter chongqingensis sp. nov., isolated from a rottenly hemp rope.</title>
        <authorList>
            <person name="Cai Y."/>
        </authorList>
    </citation>
    <scope>NUCLEOTIDE SEQUENCE [LARGE SCALE GENOMIC DNA]</scope>
    <source>
        <strain evidence="8 9">FJ4-8</strain>
    </source>
</reference>
<evidence type="ECO:0000256" key="2">
    <source>
        <dbReference type="ARBA" id="ARBA00010944"/>
    </source>
</evidence>
<dbReference type="SUPFAM" id="SSF51735">
    <property type="entry name" value="NAD(P)-binding Rossmann-fold domains"/>
    <property type="match status" value="1"/>
</dbReference>
<keyword evidence="9" id="KW-1185">Reference proteome</keyword>
<name>A0A2U2PCQ2_9SPHI</name>
<dbReference type="Pfam" id="PF04321">
    <property type="entry name" value="RmlD_sub_bind"/>
    <property type="match status" value="1"/>
</dbReference>
<dbReference type="InterPro" id="IPR005913">
    <property type="entry name" value="dTDP_dehydrorham_reduct"/>
</dbReference>
<dbReference type="GO" id="GO:0005829">
    <property type="term" value="C:cytosol"/>
    <property type="evidence" value="ECO:0007669"/>
    <property type="project" value="TreeGrafter"/>
</dbReference>
<gene>
    <name evidence="8" type="ORF">DDR33_18955</name>
</gene>
<evidence type="ECO:0000256" key="4">
    <source>
        <dbReference type="ARBA" id="ARBA00017099"/>
    </source>
</evidence>
<dbReference type="RefSeq" id="WP_109417374.1">
    <property type="nucleotide sequence ID" value="NZ_QEAS01000017.1"/>
</dbReference>
<dbReference type="EMBL" id="QEAS01000017">
    <property type="protein sequence ID" value="PWG79167.1"/>
    <property type="molecule type" value="Genomic_DNA"/>
</dbReference>
<dbReference type="Gene3D" id="3.40.50.720">
    <property type="entry name" value="NAD(P)-binding Rossmann-like Domain"/>
    <property type="match status" value="1"/>
</dbReference>
<proteinExistence type="inferred from homology"/>
<evidence type="ECO:0000256" key="1">
    <source>
        <dbReference type="ARBA" id="ARBA00004781"/>
    </source>
</evidence>